<protein>
    <submittedName>
        <fullName evidence="1">Uncharacterized protein</fullName>
    </submittedName>
</protein>
<proteinExistence type="predicted"/>
<sequence>MTRQIERTATIMRGMGAASLAAIVLLCASIVGTAVAFADRDSPQFHRGACEGSYPGWLRGVVDGYHDLSLSSVRDPSIVLRVVPTPEELTSADERLGYGEGLKEGFRLGVSYGAELGRAARTSEANLEIMQQYGTQLTAFAKIHCGELIPALNWDTTFMNTARTSTLAGLHEAFLAMSLAATANQQAIETEKLVREGQEAEAKGERETAAKYRETAEFTAQMAADLAQMARSHAAAGREEAVQAIIDAEAAAERAKKALDGAGR</sequence>
<dbReference type="Proteomes" id="UP000291088">
    <property type="component" value="Unassembled WGS sequence"/>
</dbReference>
<dbReference type="EMBL" id="SDVB01000253">
    <property type="protein sequence ID" value="RYC09843.1"/>
    <property type="molecule type" value="Genomic_DNA"/>
</dbReference>
<name>A0A4Q2SW92_9HYPH</name>
<dbReference type="RefSeq" id="WP_129333246.1">
    <property type="nucleotide sequence ID" value="NZ_SDVB01000253.1"/>
</dbReference>
<dbReference type="AlphaFoldDB" id="A0A4Q2SW92"/>
<evidence type="ECO:0000313" key="1">
    <source>
        <dbReference type="EMBL" id="RYC09843.1"/>
    </source>
</evidence>
<organism evidence="1 2">
    <name type="scientific">Ciceribacter ferrooxidans</name>
    <dbReference type="NCBI Taxonomy" id="2509717"/>
    <lineage>
        <taxon>Bacteria</taxon>
        <taxon>Pseudomonadati</taxon>
        <taxon>Pseudomonadota</taxon>
        <taxon>Alphaproteobacteria</taxon>
        <taxon>Hyphomicrobiales</taxon>
        <taxon>Rhizobiaceae</taxon>
        <taxon>Ciceribacter</taxon>
    </lineage>
</organism>
<dbReference type="OrthoDB" id="8456674at2"/>
<evidence type="ECO:0000313" key="2">
    <source>
        <dbReference type="Proteomes" id="UP000291088"/>
    </source>
</evidence>
<keyword evidence="2" id="KW-1185">Reference proteome</keyword>
<reference evidence="1 2" key="1">
    <citation type="submission" date="2019-01" db="EMBL/GenBank/DDBJ databases">
        <authorList>
            <person name="Deng T."/>
        </authorList>
    </citation>
    <scope>NUCLEOTIDE SEQUENCE [LARGE SCALE GENOMIC DNA]</scope>
    <source>
        <strain evidence="1 2">F8825</strain>
    </source>
</reference>
<gene>
    <name evidence="1" type="ORF">EUU22_17300</name>
</gene>
<accession>A0A4Q2SW92</accession>
<comment type="caution">
    <text evidence="1">The sequence shown here is derived from an EMBL/GenBank/DDBJ whole genome shotgun (WGS) entry which is preliminary data.</text>
</comment>